<dbReference type="EMBL" id="GFAC01001496">
    <property type="protein sequence ID" value="JAT97692.1"/>
    <property type="molecule type" value="mRNA"/>
</dbReference>
<organism evidence="9">
    <name type="scientific">Amblyomma aureolatum</name>
    <dbReference type="NCBI Taxonomy" id="187763"/>
    <lineage>
        <taxon>Eukaryota</taxon>
        <taxon>Metazoa</taxon>
        <taxon>Ecdysozoa</taxon>
        <taxon>Arthropoda</taxon>
        <taxon>Chelicerata</taxon>
        <taxon>Arachnida</taxon>
        <taxon>Acari</taxon>
        <taxon>Parasitiformes</taxon>
        <taxon>Ixodida</taxon>
        <taxon>Ixodoidea</taxon>
        <taxon>Ixodidae</taxon>
        <taxon>Amblyomminae</taxon>
        <taxon>Amblyomma</taxon>
    </lineage>
</organism>
<dbReference type="PROSITE" id="PS00639">
    <property type="entry name" value="THIOL_PROTEASE_HIS"/>
    <property type="match status" value="1"/>
</dbReference>
<dbReference type="SMART" id="SM00848">
    <property type="entry name" value="Inhibitor_I29"/>
    <property type="match status" value="1"/>
</dbReference>
<dbReference type="InterPro" id="IPR000668">
    <property type="entry name" value="Peptidase_C1A_C"/>
</dbReference>
<dbReference type="InterPro" id="IPR039417">
    <property type="entry name" value="Peptidase_C1A_papain-like"/>
</dbReference>
<keyword evidence="3" id="KW-0378">Hydrolase</keyword>
<dbReference type="FunFam" id="3.90.70.10:FF:000006">
    <property type="entry name" value="Cathepsin S"/>
    <property type="match status" value="1"/>
</dbReference>
<dbReference type="InterPro" id="IPR025661">
    <property type="entry name" value="Pept_asp_AS"/>
</dbReference>
<dbReference type="Gene3D" id="3.90.70.10">
    <property type="entry name" value="Cysteine proteinases"/>
    <property type="match status" value="1"/>
</dbReference>
<proteinExistence type="evidence at transcript level"/>
<evidence type="ECO:0000259" key="7">
    <source>
        <dbReference type="SMART" id="SM00645"/>
    </source>
</evidence>
<dbReference type="Pfam" id="PF00112">
    <property type="entry name" value="Peptidase_C1"/>
    <property type="match status" value="1"/>
</dbReference>
<feature type="chain" id="PRO_5012881815" evidence="6">
    <location>
        <begin position="16"/>
        <end position="331"/>
    </location>
</feature>
<keyword evidence="4" id="KW-0788">Thiol protease</keyword>
<evidence type="ECO:0000256" key="6">
    <source>
        <dbReference type="SAM" id="SignalP"/>
    </source>
</evidence>
<evidence type="ECO:0000256" key="1">
    <source>
        <dbReference type="ARBA" id="ARBA00008455"/>
    </source>
</evidence>
<evidence type="ECO:0000256" key="3">
    <source>
        <dbReference type="ARBA" id="ARBA00022801"/>
    </source>
</evidence>
<dbReference type="InterPro" id="IPR025660">
    <property type="entry name" value="Pept_his_AS"/>
</dbReference>
<keyword evidence="2" id="KW-0645">Protease</keyword>
<feature type="domain" description="Peptidase C1A papain C-terminal" evidence="7">
    <location>
        <begin position="114"/>
        <end position="330"/>
    </location>
</feature>
<dbReference type="InterPro" id="IPR038765">
    <property type="entry name" value="Papain-like_cys_pep_sf"/>
</dbReference>
<protein>
    <submittedName>
        <fullName evidence="9">Putative peptidase c1a subfamily protein</fullName>
    </submittedName>
</protein>
<feature type="signal peptide" evidence="6">
    <location>
        <begin position="1"/>
        <end position="15"/>
    </location>
</feature>
<dbReference type="GO" id="GO:0008234">
    <property type="term" value="F:cysteine-type peptidase activity"/>
    <property type="evidence" value="ECO:0007669"/>
    <property type="project" value="UniProtKB-KW"/>
</dbReference>
<evidence type="ECO:0000256" key="2">
    <source>
        <dbReference type="ARBA" id="ARBA00022670"/>
    </source>
</evidence>
<sequence>RCGILLALLVGACVALQEGFVKKEWESFKRNHGKSYRSAEEEARRNLVFQKNLELIMQHNKKYAEGNISYKLAMNRFGDMLPSELTPEIRFAPGERTTLEALSSPWVPVNITDLPDEIDWRQKGAVTPVPDQGSCLSSYAFSAIGALESQQFLKTGKLVPLSAQNVVDCGAVFHNRNCDGGFMDSTYGYIKQNGGIDTEESYPYVGVKADCAFDQTGVAATVSSFVNIRSAIELTLKTKLAAVGPMCAFIDNRLSSFVLYSEGVYHDPNCAKDTMNHAVLIVGYGATEKGEKYWIVRNSWGKNWGQDGYILIRRDSSNECGIGSFITYPIV</sequence>
<feature type="domain" description="Cathepsin propeptide inhibitor" evidence="8">
    <location>
        <begin position="25"/>
        <end position="85"/>
    </location>
</feature>
<feature type="non-terminal residue" evidence="9">
    <location>
        <position position="1"/>
    </location>
</feature>
<dbReference type="SMART" id="SM00645">
    <property type="entry name" value="Pept_C1"/>
    <property type="match status" value="1"/>
</dbReference>
<accession>A0A1E1XEK1</accession>
<reference evidence="9" key="1">
    <citation type="journal article" date="2017" name="Front. Cell. Infect. Microbiol.">
        <title>The Distinct Transcriptional Response of the Midgut of Amblyomma sculptum and Amblyomma aureolatum Ticks to Rickettsia rickettsii Correlates to Their Differences in Susceptibility to Infection.</title>
        <authorList>
            <person name="Martins L.A."/>
            <person name="Galletti M.F.B.M."/>
            <person name="Ribeiro J.M."/>
            <person name="Fujita A."/>
            <person name="Costa F.B."/>
            <person name="Labruna M.B."/>
            <person name="Daffre S."/>
            <person name="Fogaca A.C."/>
        </authorList>
    </citation>
    <scope>NUCLEOTIDE SEQUENCE</scope>
</reference>
<evidence type="ECO:0000256" key="5">
    <source>
        <dbReference type="ARBA" id="ARBA00023157"/>
    </source>
</evidence>
<dbReference type="Pfam" id="PF08246">
    <property type="entry name" value="Inhibitor_I29"/>
    <property type="match status" value="1"/>
</dbReference>
<dbReference type="PROSITE" id="PS00640">
    <property type="entry name" value="THIOL_PROTEASE_ASN"/>
    <property type="match status" value="1"/>
</dbReference>
<dbReference type="CDD" id="cd02248">
    <property type="entry name" value="Peptidase_C1A"/>
    <property type="match status" value="1"/>
</dbReference>
<keyword evidence="5" id="KW-1015">Disulfide bond</keyword>
<name>A0A1E1XEK1_9ACAR</name>
<evidence type="ECO:0000313" key="9">
    <source>
        <dbReference type="EMBL" id="JAT97692.1"/>
    </source>
</evidence>
<dbReference type="InterPro" id="IPR013201">
    <property type="entry name" value="Prot_inhib_I29"/>
</dbReference>
<dbReference type="AlphaFoldDB" id="A0A1E1XEK1"/>
<dbReference type="SUPFAM" id="SSF54001">
    <property type="entry name" value="Cysteine proteinases"/>
    <property type="match status" value="1"/>
</dbReference>
<dbReference type="InterPro" id="IPR013128">
    <property type="entry name" value="Peptidase_C1A"/>
</dbReference>
<evidence type="ECO:0000256" key="4">
    <source>
        <dbReference type="ARBA" id="ARBA00022807"/>
    </source>
</evidence>
<dbReference type="PRINTS" id="PR00705">
    <property type="entry name" value="PAPAIN"/>
</dbReference>
<keyword evidence="6" id="KW-0732">Signal</keyword>
<dbReference type="GO" id="GO:0006508">
    <property type="term" value="P:proteolysis"/>
    <property type="evidence" value="ECO:0007669"/>
    <property type="project" value="UniProtKB-KW"/>
</dbReference>
<comment type="similarity">
    <text evidence="1">Belongs to the peptidase C1 family.</text>
</comment>
<dbReference type="PANTHER" id="PTHR12411">
    <property type="entry name" value="CYSTEINE PROTEASE FAMILY C1-RELATED"/>
    <property type="match status" value="1"/>
</dbReference>
<evidence type="ECO:0000259" key="8">
    <source>
        <dbReference type="SMART" id="SM00848"/>
    </source>
</evidence>